<dbReference type="SUPFAM" id="SSF50729">
    <property type="entry name" value="PH domain-like"/>
    <property type="match status" value="1"/>
</dbReference>
<evidence type="ECO:0000256" key="3">
    <source>
        <dbReference type="ARBA" id="ARBA00022777"/>
    </source>
</evidence>
<dbReference type="InterPro" id="IPR057529">
    <property type="entry name" value="MRCK/ROCK_PH"/>
</dbReference>
<dbReference type="InterPro" id="IPR001180">
    <property type="entry name" value="CNH_dom"/>
</dbReference>
<dbReference type="Pfam" id="PF25346">
    <property type="entry name" value="PH_MRCK"/>
    <property type="match status" value="1"/>
</dbReference>
<dbReference type="FunFam" id="2.30.29.30:FF:000081">
    <property type="entry name" value="Citron rho-interacting serine/threonine kinase"/>
    <property type="match status" value="1"/>
</dbReference>
<dbReference type="EMBL" id="KV928357">
    <property type="protein sequence ID" value="PIO35003.1"/>
    <property type="molecule type" value="Genomic_DNA"/>
</dbReference>
<dbReference type="PANTHER" id="PTHR22988:SF71">
    <property type="entry name" value="CITRON RHO-INTERACTING KINASE"/>
    <property type="match status" value="1"/>
</dbReference>
<keyword evidence="3" id="KW-0808">Transferase</keyword>
<feature type="domain" description="PH" evidence="7">
    <location>
        <begin position="72"/>
        <end position="192"/>
    </location>
</feature>
<dbReference type="PANTHER" id="PTHR22988">
    <property type="entry name" value="MYOTONIC DYSTROPHY S/T KINASE-RELATED"/>
    <property type="match status" value="1"/>
</dbReference>
<evidence type="ECO:0000313" key="9">
    <source>
        <dbReference type="EMBL" id="PIO35003.1"/>
    </source>
</evidence>
<evidence type="ECO:0000256" key="2">
    <source>
        <dbReference type="ARBA" id="ARBA00022553"/>
    </source>
</evidence>
<feature type="compositionally biased region" description="Basic and acidic residues" evidence="6">
    <location>
        <begin position="586"/>
        <end position="635"/>
    </location>
</feature>
<evidence type="ECO:0000259" key="7">
    <source>
        <dbReference type="PROSITE" id="PS50003"/>
    </source>
</evidence>
<keyword evidence="2" id="KW-0597">Phosphoprotein</keyword>
<evidence type="ECO:0000259" key="8">
    <source>
        <dbReference type="PROSITE" id="PS50219"/>
    </source>
</evidence>
<proteinExistence type="predicted"/>
<evidence type="ECO:0000256" key="4">
    <source>
        <dbReference type="ARBA" id="ARBA00047899"/>
    </source>
</evidence>
<name>A0A2G9S6D0_AQUCT</name>
<gene>
    <name evidence="9" type="ORF">AB205_0071380</name>
</gene>
<dbReference type="InterPro" id="IPR046349">
    <property type="entry name" value="C1-like_sf"/>
</dbReference>
<dbReference type="Pfam" id="PF00780">
    <property type="entry name" value="CNH"/>
    <property type="match status" value="1"/>
</dbReference>
<dbReference type="SUPFAM" id="SSF57889">
    <property type="entry name" value="Cysteine-rich domain"/>
    <property type="match status" value="1"/>
</dbReference>
<dbReference type="GO" id="GO:0004674">
    <property type="term" value="F:protein serine/threonine kinase activity"/>
    <property type="evidence" value="ECO:0007669"/>
    <property type="project" value="UniProtKB-KW"/>
</dbReference>
<accession>A0A2G9S6D0</accession>
<evidence type="ECO:0000313" key="10">
    <source>
        <dbReference type="Proteomes" id="UP000228934"/>
    </source>
</evidence>
<keyword evidence="3" id="KW-0418">Kinase</keyword>
<dbReference type="PROSITE" id="PS50003">
    <property type="entry name" value="PH_DOMAIN"/>
    <property type="match status" value="1"/>
</dbReference>
<organism evidence="9 10">
    <name type="scientific">Aquarana catesbeiana</name>
    <name type="common">American bullfrog</name>
    <name type="synonym">Rana catesbeiana</name>
    <dbReference type="NCBI Taxonomy" id="8400"/>
    <lineage>
        <taxon>Eukaryota</taxon>
        <taxon>Metazoa</taxon>
        <taxon>Chordata</taxon>
        <taxon>Craniata</taxon>
        <taxon>Vertebrata</taxon>
        <taxon>Euteleostomi</taxon>
        <taxon>Amphibia</taxon>
        <taxon>Batrachia</taxon>
        <taxon>Anura</taxon>
        <taxon>Neobatrachia</taxon>
        <taxon>Ranoidea</taxon>
        <taxon>Ranidae</taxon>
        <taxon>Aquarana</taxon>
    </lineage>
</organism>
<dbReference type="AlphaFoldDB" id="A0A2G9S6D0"/>
<evidence type="ECO:0000256" key="6">
    <source>
        <dbReference type="SAM" id="MobiDB-lite"/>
    </source>
</evidence>
<sequence>MHHNIPHRFNVGLTMRAAKCSVCLDTVHFGRQGAKCLATCGLPAEYASHFNEAFCREKMNSPGMQMKDVNGSVRLEGWMKIPRNNKRGQQGWDRKYVVLEGTKILLYDSEVKEGSQRPSEEFELCLPDGDVTVHGAVGSTELVNTAKSDVPYVLKVESHPHTTCWPGRTLYLLAPSFPDKQRWVNALESVVAGGRVSREKAEADAKLLGNSLLKLEGEDRLDINCTIPLTEQIVLVGAEEGLYALNVLKNSLTHIPGVGAVFQVHIVKELDKLLLIAGEERALCLIDVKKVKQSLAQAHLPAQPDISLTIFEAVKGCHLFAAGKIENGLCICAAMVNKVVILRYNESLSKFCIRKTVGLKSNRLYSRTIVVGMFAENCIRIAWGNNGNMILNNLTEFLDKNDHSLASAVFASSSNSFPIAIMQVNSTGQREEYLLCFHEFGVFVDSYGRRSRTDDLKWSRLPLAFAYREPYLFVTHFNSLEVIEIQGRAALGAPARAHLDIPNPRYLGPAISSSAIYLASVYQDKLRVICCKGNLVKDNVNDLHRAPSTTRSPNKRGPPSYNDHITKRIAASPVPGEVQGLVREPSTPHRYREGRTEMRRDKSPGRPLEREKSPGRLLSTRRERSPGRLFEDGGRGRVPTGGARTPLSQVNKVWDQSSV</sequence>
<reference evidence="10" key="1">
    <citation type="journal article" date="2017" name="Nat. Commun.">
        <title>The North American bullfrog draft genome provides insight into hormonal regulation of long noncoding RNA.</title>
        <authorList>
            <person name="Hammond S.A."/>
            <person name="Warren R.L."/>
            <person name="Vandervalk B.P."/>
            <person name="Kucuk E."/>
            <person name="Khan H."/>
            <person name="Gibb E.A."/>
            <person name="Pandoh P."/>
            <person name="Kirk H."/>
            <person name="Zhao Y."/>
            <person name="Jones M."/>
            <person name="Mungall A.J."/>
            <person name="Coope R."/>
            <person name="Pleasance S."/>
            <person name="Moore R.A."/>
            <person name="Holt R.A."/>
            <person name="Round J.M."/>
            <person name="Ohora S."/>
            <person name="Walle B.V."/>
            <person name="Veldhoen N."/>
            <person name="Helbing C.C."/>
            <person name="Birol I."/>
        </authorList>
    </citation>
    <scope>NUCLEOTIDE SEQUENCE [LARGE SCALE GENOMIC DNA]</scope>
</reference>
<keyword evidence="1" id="KW-0723">Serine/threonine-protein kinase</keyword>
<dbReference type="Gene3D" id="2.30.29.30">
    <property type="entry name" value="Pleckstrin-homology domain (PH domain)/Phosphotyrosine-binding domain (PTB)"/>
    <property type="match status" value="1"/>
</dbReference>
<feature type="region of interest" description="Disordered" evidence="6">
    <location>
        <begin position="542"/>
        <end position="659"/>
    </location>
</feature>
<keyword evidence="10" id="KW-1185">Reference proteome</keyword>
<dbReference type="InterPro" id="IPR011993">
    <property type="entry name" value="PH-like_dom_sf"/>
</dbReference>
<feature type="domain" description="CNH" evidence="8">
    <location>
        <begin position="220"/>
        <end position="514"/>
    </location>
</feature>
<feature type="compositionally biased region" description="Polar residues" evidence="6">
    <location>
        <begin position="646"/>
        <end position="659"/>
    </location>
</feature>
<comment type="catalytic activity">
    <reaction evidence="5">
        <text>L-seryl-[protein] + ATP = O-phospho-L-seryl-[protein] + ADP + H(+)</text>
        <dbReference type="Rhea" id="RHEA:17989"/>
        <dbReference type="Rhea" id="RHEA-COMP:9863"/>
        <dbReference type="Rhea" id="RHEA-COMP:11604"/>
        <dbReference type="ChEBI" id="CHEBI:15378"/>
        <dbReference type="ChEBI" id="CHEBI:29999"/>
        <dbReference type="ChEBI" id="CHEBI:30616"/>
        <dbReference type="ChEBI" id="CHEBI:83421"/>
        <dbReference type="ChEBI" id="CHEBI:456216"/>
        <dbReference type="EC" id="2.7.11.1"/>
    </reaction>
</comment>
<dbReference type="Proteomes" id="UP000228934">
    <property type="component" value="Unassembled WGS sequence"/>
</dbReference>
<dbReference type="PROSITE" id="PS50219">
    <property type="entry name" value="CNH"/>
    <property type="match status" value="1"/>
</dbReference>
<comment type="catalytic activity">
    <reaction evidence="4">
        <text>L-threonyl-[protein] + ATP = O-phospho-L-threonyl-[protein] + ADP + H(+)</text>
        <dbReference type="Rhea" id="RHEA:46608"/>
        <dbReference type="Rhea" id="RHEA-COMP:11060"/>
        <dbReference type="Rhea" id="RHEA-COMP:11605"/>
        <dbReference type="ChEBI" id="CHEBI:15378"/>
        <dbReference type="ChEBI" id="CHEBI:30013"/>
        <dbReference type="ChEBI" id="CHEBI:30616"/>
        <dbReference type="ChEBI" id="CHEBI:61977"/>
        <dbReference type="ChEBI" id="CHEBI:456216"/>
        <dbReference type="EC" id="2.7.11.1"/>
    </reaction>
</comment>
<protein>
    <recommendedName>
        <fullName evidence="11">Citron Rho-interacting kinase</fullName>
    </recommendedName>
</protein>
<dbReference type="InterPro" id="IPR050839">
    <property type="entry name" value="Rho-assoc_Ser/Thr_Kinase"/>
</dbReference>
<dbReference type="SMART" id="SM00036">
    <property type="entry name" value="CNH"/>
    <property type="match status" value="1"/>
</dbReference>
<evidence type="ECO:0000256" key="5">
    <source>
        <dbReference type="ARBA" id="ARBA00048679"/>
    </source>
</evidence>
<dbReference type="SMART" id="SM00233">
    <property type="entry name" value="PH"/>
    <property type="match status" value="1"/>
</dbReference>
<evidence type="ECO:0008006" key="11">
    <source>
        <dbReference type="Google" id="ProtNLM"/>
    </source>
</evidence>
<dbReference type="InterPro" id="IPR001849">
    <property type="entry name" value="PH_domain"/>
</dbReference>
<dbReference type="OrthoDB" id="5919042at2759"/>
<evidence type="ECO:0000256" key="1">
    <source>
        <dbReference type="ARBA" id="ARBA00022527"/>
    </source>
</evidence>